<protein>
    <recommendedName>
        <fullName evidence="4">phosphoserine transaminase</fullName>
        <ecNumber evidence="4">2.6.1.52</ecNumber>
    </recommendedName>
</protein>
<evidence type="ECO:0000313" key="14">
    <source>
        <dbReference type="Proteomes" id="UP000324800"/>
    </source>
</evidence>
<keyword evidence="7" id="KW-0808">Transferase</keyword>
<comment type="similarity">
    <text evidence="3">Belongs to the class-V pyridoxal-phosphate-dependent aminotransferase family. SerC subfamily.</text>
</comment>
<accession>A0A5J4X7H7</accession>
<comment type="catalytic activity">
    <reaction evidence="10">
        <text>O-phospho-L-serine + 2-oxoglutarate = 3-phosphooxypyruvate + L-glutamate</text>
        <dbReference type="Rhea" id="RHEA:14329"/>
        <dbReference type="ChEBI" id="CHEBI:16810"/>
        <dbReference type="ChEBI" id="CHEBI:18110"/>
        <dbReference type="ChEBI" id="CHEBI:29985"/>
        <dbReference type="ChEBI" id="CHEBI:57524"/>
        <dbReference type="EC" id="2.6.1.52"/>
    </reaction>
</comment>
<dbReference type="Gene3D" id="3.90.1150.10">
    <property type="entry name" value="Aspartate Aminotransferase, domain 1"/>
    <property type="match status" value="1"/>
</dbReference>
<evidence type="ECO:0000256" key="3">
    <source>
        <dbReference type="ARBA" id="ARBA00006904"/>
    </source>
</evidence>
<evidence type="ECO:0000256" key="5">
    <source>
        <dbReference type="ARBA" id="ARBA00022576"/>
    </source>
</evidence>
<evidence type="ECO:0000256" key="2">
    <source>
        <dbReference type="ARBA" id="ARBA00005099"/>
    </source>
</evidence>
<dbReference type="EMBL" id="SNRW01000129">
    <property type="protein sequence ID" value="KAA6403188.1"/>
    <property type="molecule type" value="Genomic_DNA"/>
</dbReference>
<organism evidence="13 14">
    <name type="scientific">Streblomastix strix</name>
    <dbReference type="NCBI Taxonomy" id="222440"/>
    <lineage>
        <taxon>Eukaryota</taxon>
        <taxon>Metamonada</taxon>
        <taxon>Preaxostyla</taxon>
        <taxon>Oxymonadida</taxon>
        <taxon>Streblomastigidae</taxon>
        <taxon>Streblomastix</taxon>
    </lineage>
</organism>
<evidence type="ECO:0000256" key="7">
    <source>
        <dbReference type="ARBA" id="ARBA00022679"/>
    </source>
</evidence>
<evidence type="ECO:0000313" key="13">
    <source>
        <dbReference type="EMBL" id="KAA6403188.1"/>
    </source>
</evidence>
<feature type="domain" description="Aminotransferase class V" evidence="12">
    <location>
        <begin position="7"/>
        <end position="376"/>
    </location>
</feature>
<keyword evidence="8" id="KW-0663">Pyridoxal phosphate</keyword>
<dbReference type="InterPro" id="IPR000192">
    <property type="entry name" value="Aminotrans_V_dom"/>
</dbReference>
<dbReference type="Gene3D" id="3.40.640.10">
    <property type="entry name" value="Type I PLP-dependent aspartate aminotransferase-like (Major domain)"/>
    <property type="match status" value="1"/>
</dbReference>
<dbReference type="Pfam" id="PF00266">
    <property type="entry name" value="Aminotran_5"/>
    <property type="match status" value="1"/>
</dbReference>
<evidence type="ECO:0000256" key="10">
    <source>
        <dbReference type="ARBA" id="ARBA00049007"/>
    </source>
</evidence>
<comment type="pathway">
    <text evidence="2">Amino-acid biosynthesis; L-serine biosynthesis; L-serine from 3-phospho-D-glycerate: step 2/3.</text>
</comment>
<name>A0A5J4X7H7_9EUKA</name>
<proteinExistence type="inferred from homology"/>
<dbReference type="UniPathway" id="UPA00135">
    <property type="reaction ID" value="UER00197"/>
</dbReference>
<dbReference type="InterPro" id="IPR015421">
    <property type="entry name" value="PyrdxlP-dep_Trfase_major"/>
</dbReference>
<dbReference type="FunFam" id="3.40.640.10:FF:000010">
    <property type="entry name" value="Phosphoserine aminotransferase"/>
    <property type="match status" value="1"/>
</dbReference>
<dbReference type="PANTHER" id="PTHR43247:SF1">
    <property type="entry name" value="PHOSPHOSERINE AMINOTRANSFERASE"/>
    <property type="match status" value="1"/>
</dbReference>
<dbReference type="SUPFAM" id="SSF53383">
    <property type="entry name" value="PLP-dependent transferases"/>
    <property type="match status" value="1"/>
</dbReference>
<dbReference type="NCBIfam" id="NF003764">
    <property type="entry name" value="PRK05355.1"/>
    <property type="match status" value="1"/>
</dbReference>
<evidence type="ECO:0000256" key="11">
    <source>
        <dbReference type="RuleBase" id="RU004504"/>
    </source>
</evidence>
<comment type="cofactor">
    <cofactor evidence="1 11">
        <name>pyridoxal 5'-phosphate</name>
        <dbReference type="ChEBI" id="CHEBI:597326"/>
    </cofactor>
</comment>
<dbReference type="PROSITE" id="PS00595">
    <property type="entry name" value="AA_TRANSFER_CLASS_5"/>
    <property type="match status" value="1"/>
</dbReference>
<dbReference type="HAMAP" id="MF_00160">
    <property type="entry name" value="SerC_aminotrans_5"/>
    <property type="match status" value="1"/>
</dbReference>
<evidence type="ECO:0000256" key="6">
    <source>
        <dbReference type="ARBA" id="ARBA00022605"/>
    </source>
</evidence>
<dbReference type="PIRSF" id="PIRSF000525">
    <property type="entry name" value="SerC"/>
    <property type="match status" value="1"/>
</dbReference>
<keyword evidence="9" id="KW-0718">Serine biosynthesis</keyword>
<dbReference type="GO" id="GO:0004648">
    <property type="term" value="F:O-phospho-L-serine:2-oxoglutarate aminotransferase activity"/>
    <property type="evidence" value="ECO:0007669"/>
    <property type="project" value="UniProtKB-EC"/>
</dbReference>
<dbReference type="OrthoDB" id="1703350at2759"/>
<dbReference type="Proteomes" id="UP000324800">
    <property type="component" value="Unassembled WGS sequence"/>
</dbReference>
<sequence length="395" mass="44228">MQKYGRIFNFSAGPAMIPLEVLEQARDQMMNYEETGQCVMEMSHRSGEYDKIFKDSQQALRDLLRVPDNYHILFLQGGGTLMFAAVVMNLVGGPKTDKKPVVDYLLTGDWSQKAIDEARQYDAFCDVNIAATVDTKGANPIIPPQDTWKLTPGAAYVHFTSNETIKGINFNEIPTFPPDTVVVCDMSSDFISRRIDVSKFGVIYAGAQKNAGPAGTTIVIVRNDLLNRSLKICPSAVNFKKQADKGSMLNTPPTYSVYISGLCFKYYLKIGGLEAVERQKQDKAQLLFDTITNSGGYYEFIVPDIRYRSLINVTFRCFAGDHQHVTENKDKMTPFEIRLIECAKKEKLKNLKGHVTNGGIRASLYNAMPIEGVRALCQFLVKFQHDNPLTQEGPK</sequence>
<dbReference type="InterPro" id="IPR022278">
    <property type="entry name" value="Pser_aminoTfrase"/>
</dbReference>
<reference evidence="13 14" key="1">
    <citation type="submission" date="2019-03" db="EMBL/GenBank/DDBJ databases">
        <title>Single cell metagenomics reveals metabolic interactions within the superorganism composed of flagellate Streblomastix strix and complex community of Bacteroidetes bacteria on its surface.</title>
        <authorList>
            <person name="Treitli S.C."/>
            <person name="Kolisko M."/>
            <person name="Husnik F."/>
            <person name="Keeling P."/>
            <person name="Hampl V."/>
        </authorList>
    </citation>
    <scope>NUCLEOTIDE SEQUENCE [LARGE SCALE GENOMIC DNA]</scope>
    <source>
        <strain evidence="13">ST1C</strain>
    </source>
</reference>
<dbReference type="InterPro" id="IPR015424">
    <property type="entry name" value="PyrdxlP-dep_Trfase"/>
</dbReference>
<dbReference type="InterPro" id="IPR015422">
    <property type="entry name" value="PyrdxlP-dep_Trfase_small"/>
</dbReference>
<keyword evidence="5" id="KW-0032">Aminotransferase</keyword>
<evidence type="ECO:0000256" key="1">
    <source>
        <dbReference type="ARBA" id="ARBA00001933"/>
    </source>
</evidence>
<evidence type="ECO:0000259" key="12">
    <source>
        <dbReference type="Pfam" id="PF00266"/>
    </source>
</evidence>
<evidence type="ECO:0000256" key="4">
    <source>
        <dbReference type="ARBA" id="ARBA00013030"/>
    </source>
</evidence>
<dbReference type="GO" id="GO:0005737">
    <property type="term" value="C:cytoplasm"/>
    <property type="evidence" value="ECO:0007669"/>
    <property type="project" value="TreeGrafter"/>
</dbReference>
<dbReference type="PANTHER" id="PTHR43247">
    <property type="entry name" value="PHOSPHOSERINE AMINOTRANSFERASE"/>
    <property type="match status" value="1"/>
</dbReference>
<dbReference type="EC" id="2.6.1.52" evidence="4"/>
<comment type="caution">
    <text evidence="13">The sequence shown here is derived from an EMBL/GenBank/DDBJ whole genome shotgun (WGS) entry which is preliminary data.</text>
</comment>
<evidence type="ECO:0000256" key="9">
    <source>
        <dbReference type="ARBA" id="ARBA00023299"/>
    </source>
</evidence>
<dbReference type="GO" id="GO:0006564">
    <property type="term" value="P:L-serine biosynthetic process"/>
    <property type="evidence" value="ECO:0007669"/>
    <property type="project" value="UniProtKB-KW"/>
</dbReference>
<dbReference type="InterPro" id="IPR020578">
    <property type="entry name" value="Aminotrans_V_PyrdxlP_BS"/>
</dbReference>
<keyword evidence="6" id="KW-0028">Amino-acid biosynthesis</keyword>
<gene>
    <name evidence="13" type="ORF">EZS28_001279</name>
</gene>
<dbReference type="AlphaFoldDB" id="A0A5J4X7H7"/>
<evidence type="ECO:0000256" key="8">
    <source>
        <dbReference type="ARBA" id="ARBA00022898"/>
    </source>
</evidence>
<dbReference type="GO" id="GO:0030170">
    <property type="term" value="F:pyridoxal phosphate binding"/>
    <property type="evidence" value="ECO:0007669"/>
    <property type="project" value="TreeGrafter"/>
</dbReference>